<accession>A0A420WJP3</accession>
<keyword evidence="1" id="KW-0472">Membrane</keyword>
<comment type="caution">
    <text evidence="2">The sequence shown here is derived from an EMBL/GenBank/DDBJ whole genome shotgun (WGS) entry which is preliminary data.</text>
</comment>
<sequence>MFSLIQSGISIFGFPVDPALFAFAVVFIIFGALNFIDFKRLD</sequence>
<evidence type="ECO:0000313" key="3">
    <source>
        <dbReference type="Proteomes" id="UP000282211"/>
    </source>
</evidence>
<dbReference type="RefSeq" id="WP_267896605.1">
    <property type="nucleotide sequence ID" value="NZ_RBII01000001.1"/>
</dbReference>
<keyword evidence="1" id="KW-1133">Transmembrane helix</keyword>
<proteinExistence type="predicted"/>
<dbReference type="EMBL" id="RBII01000001">
    <property type="protein sequence ID" value="RKQ71243.1"/>
    <property type="molecule type" value="Genomic_DNA"/>
</dbReference>
<feature type="transmembrane region" description="Helical" evidence="1">
    <location>
        <begin position="20"/>
        <end position="38"/>
    </location>
</feature>
<keyword evidence="1" id="KW-0812">Transmembrane</keyword>
<name>A0A420WJP3_9PROT</name>
<dbReference type="AlphaFoldDB" id="A0A420WJP3"/>
<gene>
    <name evidence="2" type="ORF">DES40_0556</name>
</gene>
<keyword evidence="3" id="KW-1185">Reference proteome</keyword>
<dbReference type="InParanoid" id="A0A420WJP3"/>
<organism evidence="2 3">
    <name type="scientific">Litorimonas taeanensis</name>
    <dbReference type="NCBI Taxonomy" id="568099"/>
    <lineage>
        <taxon>Bacteria</taxon>
        <taxon>Pseudomonadati</taxon>
        <taxon>Pseudomonadota</taxon>
        <taxon>Alphaproteobacteria</taxon>
        <taxon>Maricaulales</taxon>
        <taxon>Robiginitomaculaceae</taxon>
    </lineage>
</organism>
<dbReference type="Proteomes" id="UP000282211">
    <property type="component" value="Unassembled WGS sequence"/>
</dbReference>
<reference evidence="2 3" key="1">
    <citation type="submission" date="2018-10" db="EMBL/GenBank/DDBJ databases">
        <title>Genomic Encyclopedia of Type Strains, Phase IV (KMG-IV): sequencing the most valuable type-strain genomes for metagenomic binning, comparative biology and taxonomic classification.</title>
        <authorList>
            <person name="Goeker M."/>
        </authorList>
    </citation>
    <scope>NUCLEOTIDE SEQUENCE [LARGE SCALE GENOMIC DNA]</scope>
    <source>
        <strain evidence="2 3">DSM 22008</strain>
    </source>
</reference>
<evidence type="ECO:0000256" key="1">
    <source>
        <dbReference type="SAM" id="Phobius"/>
    </source>
</evidence>
<protein>
    <submittedName>
        <fullName evidence="2">Uncharacterized protein</fullName>
    </submittedName>
</protein>
<evidence type="ECO:0000313" key="2">
    <source>
        <dbReference type="EMBL" id="RKQ71243.1"/>
    </source>
</evidence>